<dbReference type="EMBL" id="JAACJN010000182">
    <property type="protein sequence ID" value="KAF5364733.1"/>
    <property type="molecule type" value="Genomic_DNA"/>
</dbReference>
<sequence>MIPCGRGVASKASIRSIMSRIKALEILAETYPTFVRHPLFQMLGLFHRNSRRFNVNYRCFKVRSACRIIINDEDIIAAETDFASKKKLGLVSHAPLVASLNIYRHVEGFVYERS</sequence>
<keyword evidence="2" id="KW-1185">Reference proteome</keyword>
<evidence type="ECO:0000313" key="2">
    <source>
        <dbReference type="Proteomes" id="UP000518752"/>
    </source>
</evidence>
<gene>
    <name evidence="1" type="ORF">D9757_012486</name>
</gene>
<organism evidence="1 2">
    <name type="scientific">Collybiopsis confluens</name>
    <dbReference type="NCBI Taxonomy" id="2823264"/>
    <lineage>
        <taxon>Eukaryota</taxon>
        <taxon>Fungi</taxon>
        <taxon>Dikarya</taxon>
        <taxon>Basidiomycota</taxon>
        <taxon>Agaricomycotina</taxon>
        <taxon>Agaricomycetes</taxon>
        <taxon>Agaricomycetidae</taxon>
        <taxon>Agaricales</taxon>
        <taxon>Marasmiineae</taxon>
        <taxon>Omphalotaceae</taxon>
        <taxon>Collybiopsis</taxon>
    </lineage>
</organism>
<protein>
    <submittedName>
        <fullName evidence="1">Uncharacterized protein</fullName>
    </submittedName>
</protein>
<proteinExistence type="predicted"/>
<dbReference type="Proteomes" id="UP000518752">
    <property type="component" value="Unassembled WGS sequence"/>
</dbReference>
<accession>A0A8H5LPJ5</accession>
<evidence type="ECO:0000313" key="1">
    <source>
        <dbReference type="EMBL" id="KAF5364733.1"/>
    </source>
</evidence>
<dbReference type="AlphaFoldDB" id="A0A8H5LPJ5"/>
<comment type="caution">
    <text evidence="1">The sequence shown here is derived from an EMBL/GenBank/DDBJ whole genome shotgun (WGS) entry which is preliminary data.</text>
</comment>
<reference evidence="1 2" key="1">
    <citation type="journal article" date="2020" name="ISME J.">
        <title>Uncovering the hidden diversity of litter-decomposition mechanisms in mushroom-forming fungi.</title>
        <authorList>
            <person name="Floudas D."/>
            <person name="Bentzer J."/>
            <person name="Ahren D."/>
            <person name="Johansson T."/>
            <person name="Persson P."/>
            <person name="Tunlid A."/>
        </authorList>
    </citation>
    <scope>NUCLEOTIDE SEQUENCE [LARGE SCALE GENOMIC DNA]</scope>
    <source>
        <strain evidence="1 2">CBS 406.79</strain>
    </source>
</reference>
<name>A0A8H5LPJ5_9AGAR</name>